<dbReference type="InterPro" id="IPR000182">
    <property type="entry name" value="GNAT_dom"/>
</dbReference>
<dbReference type="PANTHER" id="PTHR43877:SF5">
    <property type="entry name" value="BLL8307 PROTEIN"/>
    <property type="match status" value="1"/>
</dbReference>
<evidence type="ECO:0000256" key="2">
    <source>
        <dbReference type="ARBA" id="ARBA00023315"/>
    </source>
</evidence>
<evidence type="ECO:0000313" key="4">
    <source>
        <dbReference type="EMBL" id="KFN43055.1"/>
    </source>
</evidence>
<gene>
    <name evidence="4" type="ORF">N789_10865</name>
</gene>
<sequence>MRIEVDDLSRPEIHALLNEHLQSMHALSPPESVHALDLDKLRQPEITFWSVWEGAQLLGCGALKELDARHGEVKSMRTPAALRRTGAGRAVLAHIIEVAKSRDYARLSLETGSMEAFRPAQALYESFGFSYCGPFGDYTDDPNSVFMTKTL</sequence>
<evidence type="ECO:0000313" key="5">
    <source>
        <dbReference type="Proteomes" id="UP000029385"/>
    </source>
</evidence>
<dbReference type="EMBL" id="AVCI01000006">
    <property type="protein sequence ID" value="KFN43055.1"/>
    <property type="molecule type" value="Genomic_DNA"/>
</dbReference>
<organism evidence="4 5">
    <name type="scientific">Arenimonas oryziterrae DSM 21050 = YC6267</name>
    <dbReference type="NCBI Taxonomy" id="1121015"/>
    <lineage>
        <taxon>Bacteria</taxon>
        <taxon>Pseudomonadati</taxon>
        <taxon>Pseudomonadota</taxon>
        <taxon>Gammaproteobacteria</taxon>
        <taxon>Lysobacterales</taxon>
        <taxon>Lysobacteraceae</taxon>
        <taxon>Arenimonas</taxon>
    </lineage>
</organism>
<dbReference type="SUPFAM" id="SSF55729">
    <property type="entry name" value="Acyl-CoA N-acyltransferases (Nat)"/>
    <property type="match status" value="1"/>
</dbReference>
<dbReference type="OrthoDB" id="9803233at2"/>
<dbReference type="Pfam" id="PF00583">
    <property type="entry name" value="Acetyltransf_1"/>
    <property type="match status" value="1"/>
</dbReference>
<keyword evidence="2" id="KW-0012">Acyltransferase</keyword>
<protein>
    <submittedName>
        <fullName evidence="4">N-acetyltransferase</fullName>
    </submittedName>
</protein>
<comment type="caution">
    <text evidence="4">The sequence shown here is derived from an EMBL/GenBank/DDBJ whole genome shotgun (WGS) entry which is preliminary data.</text>
</comment>
<evidence type="ECO:0000259" key="3">
    <source>
        <dbReference type="PROSITE" id="PS51186"/>
    </source>
</evidence>
<reference evidence="4 5" key="1">
    <citation type="submission" date="2013-09" db="EMBL/GenBank/DDBJ databases">
        <title>Genome sequencing of Arenimonas oryziterrae.</title>
        <authorList>
            <person name="Chen F."/>
            <person name="Wang G."/>
        </authorList>
    </citation>
    <scope>NUCLEOTIDE SEQUENCE [LARGE SCALE GENOMIC DNA]</scope>
    <source>
        <strain evidence="4 5">YC6267</strain>
    </source>
</reference>
<dbReference type="PATRIC" id="fig|1121015.4.peg.1652"/>
<dbReference type="InterPro" id="IPR050832">
    <property type="entry name" value="Bact_Acetyltransf"/>
</dbReference>
<dbReference type="STRING" id="1121015.GCA_000420545_02404"/>
<feature type="domain" description="N-acetyltransferase" evidence="3">
    <location>
        <begin position="3"/>
        <end position="151"/>
    </location>
</feature>
<keyword evidence="1 4" id="KW-0808">Transferase</keyword>
<dbReference type="Proteomes" id="UP000029385">
    <property type="component" value="Unassembled WGS sequence"/>
</dbReference>
<keyword evidence="5" id="KW-1185">Reference proteome</keyword>
<name>A0A091BFA5_9GAMM</name>
<dbReference type="RefSeq" id="WP_022970012.1">
    <property type="nucleotide sequence ID" value="NZ_ATVD01000005.1"/>
</dbReference>
<dbReference type="GO" id="GO:0016747">
    <property type="term" value="F:acyltransferase activity, transferring groups other than amino-acyl groups"/>
    <property type="evidence" value="ECO:0007669"/>
    <property type="project" value="InterPro"/>
</dbReference>
<accession>A0A091BFA5</accession>
<dbReference type="PROSITE" id="PS51186">
    <property type="entry name" value="GNAT"/>
    <property type="match status" value="1"/>
</dbReference>
<dbReference type="AlphaFoldDB" id="A0A091BFA5"/>
<dbReference type="eggNOG" id="COG0454">
    <property type="taxonomic scope" value="Bacteria"/>
</dbReference>
<dbReference type="Gene3D" id="3.40.630.30">
    <property type="match status" value="1"/>
</dbReference>
<dbReference type="PANTHER" id="PTHR43877">
    <property type="entry name" value="AMINOALKYLPHOSPHONATE N-ACETYLTRANSFERASE-RELATED-RELATED"/>
    <property type="match status" value="1"/>
</dbReference>
<evidence type="ECO:0000256" key="1">
    <source>
        <dbReference type="ARBA" id="ARBA00022679"/>
    </source>
</evidence>
<proteinExistence type="predicted"/>
<dbReference type="InterPro" id="IPR016181">
    <property type="entry name" value="Acyl_CoA_acyltransferase"/>
</dbReference>